<reference evidence="2 3" key="1">
    <citation type="journal article" date="2016" name="Nat. Commun.">
        <title>Extremotolerant tardigrade genome and improved radiotolerance of human cultured cells by tardigrade-unique protein.</title>
        <authorList>
            <person name="Hashimoto T."/>
            <person name="Horikawa D.D."/>
            <person name="Saito Y."/>
            <person name="Kuwahara H."/>
            <person name="Kozuka-Hata H."/>
            <person name="Shin-I T."/>
            <person name="Minakuchi Y."/>
            <person name="Ohishi K."/>
            <person name="Motoyama A."/>
            <person name="Aizu T."/>
            <person name="Enomoto A."/>
            <person name="Kondo K."/>
            <person name="Tanaka S."/>
            <person name="Hara Y."/>
            <person name="Koshikawa S."/>
            <person name="Sagara H."/>
            <person name="Miura T."/>
            <person name="Yokobori S."/>
            <person name="Miyagawa K."/>
            <person name="Suzuki Y."/>
            <person name="Kubo T."/>
            <person name="Oyama M."/>
            <person name="Kohara Y."/>
            <person name="Fujiyama A."/>
            <person name="Arakawa K."/>
            <person name="Katayama T."/>
            <person name="Toyoda A."/>
            <person name="Kunieda T."/>
        </authorList>
    </citation>
    <scope>NUCLEOTIDE SEQUENCE [LARGE SCALE GENOMIC DNA]</scope>
    <source>
        <strain evidence="2 3">YOKOZUNA-1</strain>
    </source>
</reference>
<feature type="region of interest" description="Disordered" evidence="1">
    <location>
        <begin position="378"/>
        <end position="449"/>
    </location>
</feature>
<feature type="region of interest" description="Disordered" evidence="1">
    <location>
        <begin position="637"/>
        <end position="666"/>
    </location>
</feature>
<feature type="compositionally biased region" description="Basic and acidic residues" evidence="1">
    <location>
        <begin position="643"/>
        <end position="654"/>
    </location>
</feature>
<evidence type="ECO:0000313" key="2">
    <source>
        <dbReference type="EMBL" id="GAU95316.1"/>
    </source>
</evidence>
<evidence type="ECO:0000313" key="3">
    <source>
        <dbReference type="Proteomes" id="UP000186922"/>
    </source>
</evidence>
<proteinExistence type="predicted"/>
<dbReference type="AlphaFoldDB" id="A0A1D1V0C3"/>
<feature type="compositionally biased region" description="Low complexity" evidence="1">
    <location>
        <begin position="413"/>
        <end position="427"/>
    </location>
</feature>
<feature type="compositionally biased region" description="Polar residues" evidence="1">
    <location>
        <begin position="397"/>
        <end position="409"/>
    </location>
</feature>
<feature type="region of interest" description="Disordered" evidence="1">
    <location>
        <begin position="161"/>
        <end position="212"/>
    </location>
</feature>
<sequence>MQNEVGSDGWAEAPSHGSSSSLEFRNLCQILDPSEAKALFWHSTIDRKARTVTFFQVQCPSTKPRIPRCIRLTKERTVWHREVLEASVFLNEKQQPASFVRSILGKSYVDSVEGLTELLKAVETSEIPAGSKVIIRSRAEEVNARLEASRTAEKLNAILNKAKYPPSSPPASQPLADADKRNFQHKTGSRRRRELACAQQVDDPEVPPQVGPLISQAPAQVKVSPLRDGTSEKHAPADEAARAGPDIITIDASDDDEGVPPRKKTAQRPGNARGNFLDNLITRCLDNDPPVRPGPTLVYIIPKNAPKPVRALPISDSTQQKLPTLLPKRNANPPSGAFDGLGVPAQANVYIPLVVPPSAGQPIGLRTDKVTNVTSFVLPSPRTPSTFPKVPADVSPGGSNTTETPSRLNGTLEGATMSSSATGSTEANPSRLDQLRSIPPPAEHLPRSTLSTASSFRLDQTLDSLTPSFLVQNEPKTSKVPVGTSMSVSAKDIVAQIPSVPKVSDSDWGVVDLMEKYYWVTPGPGQVLLVTGSHIYIYASTLVELKHQYGPPKERKVNKYVDHLVQHLVGGWDNVLKYRKRHVGVLCIMGAKFIDSIIKHVEDVFKTGIHKPRLLKYLNQRMKLYEQRKKAKKAKLKAKRAKKPNETPSEKLVDAVENEEDEHQLGQETEIAEDKQDVDVAKRRRFLENCYWTTPGDGKVQLCPGYDVYVYQQSLKDFSDLYGPTQVRRDKHYGLRWSKYAECLLVHLSGGWDNVINDTRPCAGSRSLLGSDVHHAVSGHIKELFGNEGDIEHFAKKVGKAWFASVSQGKKQSSSRHGRKNTKKAASDQPAAEPTENFSVYLDTCYWKTRGEDKVPLHPGFEIYIYPAILDELKNQYGPGTPHPGPHVWSRYAIYLFVHLVGGWDNLMKYKRHGAGVGRMMDDDFFYAMLGHMRELFKIKMTKRELVTKLDQSLQEYRQHRYNPTPTPKAENYPESGTDSELEDSPDLERDIRKVQKITPPRSKLTTVSQKTSSTLREGRAVVPKIIKQARRSRGERGEGWDKYYWATWAEGRVPLCPNYGIFIDQRVLEEIVQQFGPKQHAMTQWSKYACRLVDHLVGGWKTYVRDRPAVTIIIDKVLGEDFSDAVIEHVEQVFEVEIDKGQFMARMNSKLYRLRNKLRKQSTDDPSIFPI</sequence>
<organism evidence="2 3">
    <name type="scientific">Ramazzottius varieornatus</name>
    <name type="common">Water bear</name>
    <name type="synonym">Tardigrade</name>
    <dbReference type="NCBI Taxonomy" id="947166"/>
    <lineage>
        <taxon>Eukaryota</taxon>
        <taxon>Metazoa</taxon>
        <taxon>Ecdysozoa</taxon>
        <taxon>Tardigrada</taxon>
        <taxon>Eutardigrada</taxon>
        <taxon>Parachela</taxon>
        <taxon>Hypsibioidea</taxon>
        <taxon>Ramazzottiidae</taxon>
        <taxon>Ramazzottius</taxon>
    </lineage>
</organism>
<protein>
    <submittedName>
        <fullName evidence="2">Uncharacterized protein</fullName>
    </submittedName>
</protein>
<feature type="region of interest" description="Disordered" evidence="1">
    <location>
        <begin position="808"/>
        <end position="832"/>
    </location>
</feature>
<dbReference type="EMBL" id="BDGG01000003">
    <property type="protein sequence ID" value="GAU95316.1"/>
    <property type="molecule type" value="Genomic_DNA"/>
</dbReference>
<dbReference type="Proteomes" id="UP000186922">
    <property type="component" value="Unassembled WGS sequence"/>
</dbReference>
<feature type="region of interest" description="Disordered" evidence="1">
    <location>
        <begin position="1"/>
        <end position="20"/>
    </location>
</feature>
<feature type="region of interest" description="Disordered" evidence="1">
    <location>
        <begin position="250"/>
        <end position="274"/>
    </location>
</feature>
<feature type="compositionally biased region" description="Basic residues" evidence="1">
    <location>
        <begin position="183"/>
        <end position="193"/>
    </location>
</feature>
<comment type="caution">
    <text evidence="2">The sequence shown here is derived from an EMBL/GenBank/DDBJ whole genome shotgun (WGS) entry which is preliminary data.</text>
</comment>
<feature type="compositionally biased region" description="Basic residues" evidence="1">
    <location>
        <begin position="813"/>
        <end position="823"/>
    </location>
</feature>
<accession>A0A1D1V0C3</accession>
<evidence type="ECO:0000256" key="1">
    <source>
        <dbReference type="SAM" id="MobiDB-lite"/>
    </source>
</evidence>
<gene>
    <name evidence="2" type="primary">RvY_06952-1</name>
    <name evidence="2" type="synonym">RvY_06952.1</name>
    <name evidence="2" type="ORF">RvY_06952</name>
</gene>
<feature type="region of interest" description="Disordered" evidence="1">
    <location>
        <begin position="957"/>
        <end position="990"/>
    </location>
</feature>
<keyword evidence="3" id="KW-1185">Reference proteome</keyword>
<name>A0A1D1V0C3_RAMVA</name>